<keyword evidence="2" id="KW-0677">Repeat</keyword>
<feature type="domain" description="PHD-type" evidence="9">
    <location>
        <begin position="281"/>
        <end position="398"/>
    </location>
</feature>
<dbReference type="PANTHER" id="PTHR13793:SF160">
    <property type="entry name" value="PHD FINGER PROTEIN RHINOCEROS"/>
    <property type="match status" value="1"/>
</dbReference>
<feature type="compositionally biased region" description="Polar residues" evidence="7">
    <location>
        <begin position="38"/>
        <end position="49"/>
    </location>
</feature>
<dbReference type="Gene3D" id="3.30.40.10">
    <property type="entry name" value="Zinc/RING finger domain, C3HC4 (zinc finger)"/>
    <property type="match status" value="2"/>
</dbReference>
<dbReference type="FunFam" id="3.30.40.10:FF:000004">
    <property type="entry name" value="Jade family PHD finger 2"/>
    <property type="match status" value="1"/>
</dbReference>
<organism evidence="10 11">
    <name type="scientific">Lingula anatina</name>
    <name type="common">Brachiopod</name>
    <name type="synonym">Lingula unguis</name>
    <dbReference type="NCBI Taxonomy" id="7574"/>
    <lineage>
        <taxon>Eukaryota</taxon>
        <taxon>Metazoa</taxon>
        <taxon>Spiralia</taxon>
        <taxon>Lophotrochozoa</taxon>
        <taxon>Brachiopoda</taxon>
        <taxon>Linguliformea</taxon>
        <taxon>Lingulata</taxon>
        <taxon>Lingulida</taxon>
        <taxon>Linguloidea</taxon>
        <taxon>Lingulidae</taxon>
        <taxon>Lingula</taxon>
    </lineage>
</organism>
<dbReference type="GO" id="GO:0008270">
    <property type="term" value="F:zinc ion binding"/>
    <property type="evidence" value="ECO:0007669"/>
    <property type="project" value="UniProtKB-KW"/>
</dbReference>
<dbReference type="InterPro" id="IPR019787">
    <property type="entry name" value="Znf_PHD-finger"/>
</dbReference>
<dbReference type="GO" id="GO:0006357">
    <property type="term" value="P:regulation of transcription by RNA polymerase II"/>
    <property type="evidence" value="ECO:0007669"/>
    <property type="project" value="TreeGrafter"/>
</dbReference>
<evidence type="ECO:0000259" key="8">
    <source>
        <dbReference type="PROSITE" id="PS50016"/>
    </source>
</evidence>
<dbReference type="PROSITE" id="PS51805">
    <property type="entry name" value="EPHD"/>
    <property type="match status" value="1"/>
</dbReference>
<dbReference type="InterPro" id="IPR034732">
    <property type="entry name" value="EPHD"/>
</dbReference>
<sequence>MSGRSKRGKGKGEDADGIGKRPKKRRLSDSDDEESKRGSTASPAVSKSKLTGDVPPNGLKMLGANKPAELFRKDLISAMKVADSEAMYEEYIFISDPWRQEWEKGVQVPVNPDVLPKTSMRITMSLGKTGDFKIPRKQLHATVDENYKQGIHELTGMQQLAEQVCRYDLDDMDVKWLQLFNGKREEMGEPPMLEWTMEKIIEELEHQCHENIEATIKTSEGLGIEYDENVVCDVCRSPDSEDHNEMVFCDSCDICVHQACYGVQKIPDGSWLCRTCALGIKPQCILCPNRGGAMKSTKSGTKWAHVSCALWIPEVSIGDPDKMEPITKISHIPSSRWALVCSLCRERNIGACIQCSVKTCKTAFHVTCAFQNGLEMKTILDENDEDDVKLKAYCSKHSGRKRSSSDSSPPGSPYKVGSPGTPGTPRKELTKQEKENLRAHKIEELKNEFYTVVKVEKVAQALELDEELVSFVFEYWKLKRRARFNKALLMPKMEEEDMLNKQQESSLIARMKMFVHLRQDLERVRNLCYMVSRREKIRRSYYKSREEIFFKQAEVVEGDPRMSNREIQKVIDQGKGETVYDLYFAAAEEQSKRERMTRGSPSSPSSLKENRLSPEKILNRRGMDLHLDEKKDLNGVSLKPASKYLVSEQIKQKVQNKVFRSRKLRPVNGVNDHTQRRLDSYFKPLLKKEDPVQNVTTLQESRTPQSKRFNGHSGNGQKSFLSTRGSPNLRNSGLSDPLNSPETRSTRRRIEMDIDTNSRDRLFENVDNEISICRSSRDTTPDRETRSTTRRPKKAINFRNSEVFREICKKTRTRKSSESDSSDSDSVDVESVSDVSDVSGPTRRVTRSRLGDSGDGR</sequence>
<dbReference type="InterPro" id="IPR011011">
    <property type="entry name" value="Znf_FYVE_PHD"/>
</dbReference>
<feature type="region of interest" description="Disordered" evidence="7">
    <location>
        <begin position="1"/>
        <end position="60"/>
    </location>
</feature>
<feature type="compositionally biased region" description="Basic and acidic residues" evidence="7">
    <location>
        <begin position="425"/>
        <end position="434"/>
    </location>
</feature>
<dbReference type="PROSITE" id="PS50016">
    <property type="entry name" value="ZF_PHD_2"/>
    <property type="match status" value="1"/>
</dbReference>
<evidence type="ECO:0000256" key="7">
    <source>
        <dbReference type="SAM" id="MobiDB-lite"/>
    </source>
</evidence>
<feature type="domain" description="PHD-type" evidence="8">
    <location>
        <begin position="229"/>
        <end position="279"/>
    </location>
</feature>
<dbReference type="Proteomes" id="UP000085678">
    <property type="component" value="Unplaced"/>
</dbReference>
<dbReference type="SMART" id="SM00249">
    <property type="entry name" value="PHD"/>
    <property type="match status" value="2"/>
</dbReference>
<evidence type="ECO:0000313" key="11">
    <source>
        <dbReference type="RefSeq" id="XP_013402324.1"/>
    </source>
</evidence>
<dbReference type="Pfam" id="PF13832">
    <property type="entry name" value="zf-HC5HC2H_2"/>
    <property type="match status" value="1"/>
</dbReference>
<gene>
    <name evidence="11" type="primary">LOC106167961</name>
</gene>
<name>A0A1S3IXP8_LINAN</name>
<comment type="similarity">
    <text evidence="5">Belongs to the JADE family.</text>
</comment>
<dbReference type="KEGG" id="lak:106167961"/>
<dbReference type="OMA" id="CHENIEA"/>
<evidence type="ECO:0000256" key="2">
    <source>
        <dbReference type="ARBA" id="ARBA00022737"/>
    </source>
</evidence>
<evidence type="ECO:0000256" key="5">
    <source>
        <dbReference type="ARBA" id="ARBA00038371"/>
    </source>
</evidence>
<evidence type="ECO:0000313" key="10">
    <source>
        <dbReference type="Proteomes" id="UP000085678"/>
    </source>
</evidence>
<dbReference type="InterPro" id="IPR013083">
    <property type="entry name" value="Znf_RING/FYVE/PHD"/>
</dbReference>
<dbReference type="STRING" id="7574.A0A1S3IXP8"/>
<dbReference type="SUPFAM" id="SSF57903">
    <property type="entry name" value="FYVE/PHD zinc finger"/>
    <property type="match status" value="1"/>
</dbReference>
<keyword evidence="1" id="KW-0479">Metal-binding</keyword>
<dbReference type="CDD" id="cd15573">
    <property type="entry name" value="PHD_JADE"/>
    <property type="match status" value="1"/>
</dbReference>
<proteinExistence type="inferred from homology"/>
<feature type="region of interest" description="Disordered" evidence="7">
    <location>
        <begin position="591"/>
        <end position="623"/>
    </location>
</feature>
<dbReference type="OrthoDB" id="20839at2759"/>
<dbReference type="FunFam" id="3.30.40.10:FF:000030">
    <property type="entry name" value="Protein Jade-1 isoform 1"/>
    <property type="match status" value="1"/>
</dbReference>
<feature type="compositionally biased region" description="Polar residues" evidence="7">
    <location>
        <begin position="693"/>
        <end position="708"/>
    </location>
</feature>
<dbReference type="CDD" id="cd15671">
    <property type="entry name" value="ePHD_JADE"/>
    <property type="match status" value="1"/>
</dbReference>
<evidence type="ECO:0000256" key="6">
    <source>
        <dbReference type="PROSITE-ProRule" id="PRU00146"/>
    </source>
</evidence>
<feature type="region of interest" description="Disordered" evidence="7">
    <location>
        <begin position="773"/>
        <end position="795"/>
    </location>
</feature>
<dbReference type="InterPro" id="IPR019786">
    <property type="entry name" value="Zinc_finger_PHD-type_CS"/>
</dbReference>
<evidence type="ECO:0000256" key="4">
    <source>
        <dbReference type="ARBA" id="ARBA00022833"/>
    </source>
</evidence>
<accession>A0A1S3IXP8</accession>
<feature type="compositionally biased region" description="Polar residues" evidence="7">
    <location>
        <begin position="715"/>
        <end position="743"/>
    </location>
</feature>
<keyword evidence="10" id="KW-1185">Reference proteome</keyword>
<feature type="compositionally biased region" description="Basic and acidic residues" evidence="7">
    <location>
        <begin position="744"/>
        <end position="753"/>
    </location>
</feature>
<feature type="region of interest" description="Disordered" evidence="7">
    <location>
        <begin position="809"/>
        <end position="857"/>
    </location>
</feature>
<reference evidence="11" key="1">
    <citation type="submission" date="2025-08" db="UniProtKB">
        <authorList>
            <consortium name="RefSeq"/>
        </authorList>
    </citation>
    <scope>IDENTIFICATION</scope>
    <source>
        <tissue evidence="11">Gonads</tissue>
    </source>
</reference>
<feature type="compositionally biased region" description="Basic and acidic residues" evidence="7">
    <location>
        <begin position="608"/>
        <end position="623"/>
    </location>
</feature>
<feature type="compositionally biased region" description="Low complexity" evidence="7">
    <location>
        <begin position="829"/>
        <end position="839"/>
    </location>
</feature>
<dbReference type="PANTHER" id="PTHR13793">
    <property type="entry name" value="PHD FINGER PROTEINS"/>
    <property type="match status" value="1"/>
</dbReference>
<dbReference type="AlphaFoldDB" id="A0A1S3IXP8"/>
<dbReference type="InterPro" id="IPR001965">
    <property type="entry name" value="Znf_PHD"/>
</dbReference>
<feature type="compositionally biased region" description="Basic and acidic residues" evidence="7">
    <location>
        <begin position="775"/>
        <end position="787"/>
    </location>
</feature>
<dbReference type="GeneID" id="106167961"/>
<dbReference type="PROSITE" id="PS01359">
    <property type="entry name" value="ZF_PHD_1"/>
    <property type="match status" value="1"/>
</dbReference>
<evidence type="ECO:0000259" key="9">
    <source>
        <dbReference type="PROSITE" id="PS51805"/>
    </source>
</evidence>
<dbReference type="Pfam" id="PF13831">
    <property type="entry name" value="PHD_2"/>
    <property type="match status" value="1"/>
</dbReference>
<dbReference type="InParanoid" id="A0A1S3IXP8"/>
<feature type="region of interest" description="Disordered" evidence="7">
    <location>
        <begin position="398"/>
        <end position="434"/>
    </location>
</feature>
<keyword evidence="3 6" id="KW-0863">Zinc-finger</keyword>
<feature type="compositionally biased region" description="Basic and acidic residues" evidence="7">
    <location>
        <begin position="10"/>
        <end position="19"/>
    </location>
</feature>
<protein>
    <submittedName>
        <fullName evidence="11">Protein Jade-1</fullName>
    </submittedName>
</protein>
<evidence type="ECO:0000256" key="1">
    <source>
        <dbReference type="ARBA" id="ARBA00022723"/>
    </source>
</evidence>
<dbReference type="InterPro" id="IPR050701">
    <property type="entry name" value="Histone_Mod_Regulator"/>
</dbReference>
<dbReference type="RefSeq" id="XP_013402324.1">
    <property type="nucleotide sequence ID" value="XM_013546870.1"/>
</dbReference>
<evidence type="ECO:0000256" key="3">
    <source>
        <dbReference type="ARBA" id="ARBA00022771"/>
    </source>
</evidence>
<feature type="region of interest" description="Disordered" evidence="7">
    <location>
        <begin position="692"/>
        <end position="753"/>
    </location>
</feature>
<keyword evidence="4" id="KW-0862">Zinc</keyword>